<sequence length="122" mass="14141">MAIWNVRTLNGVGAKQDLKRLDGKETLTDEGWTLHSMCLIDNNLIGFFTGTRHRLINGNEKCLFPIMQMEQFCVGEGYRSRHSRKHDPTSRLIKECKYVNIIGIVTVRIVLSEYRADIPYKR</sequence>
<dbReference type="AlphaFoldDB" id="T1GTT0"/>
<proteinExistence type="predicted"/>
<organism evidence="1 2">
    <name type="scientific">Megaselia scalaris</name>
    <name type="common">Humpbacked fly</name>
    <name type="synonym">Phora scalaris</name>
    <dbReference type="NCBI Taxonomy" id="36166"/>
    <lineage>
        <taxon>Eukaryota</taxon>
        <taxon>Metazoa</taxon>
        <taxon>Ecdysozoa</taxon>
        <taxon>Arthropoda</taxon>
        <taxon>Hexapoda</taxon>
        <taxon>Insecta</taxon>
        <taxon>Pterygota</taxon>
        <taxon>Neoptera</taxon>
        <taxon>Endopterygota</taxon>
        <taxon>Diptera</taxon>
        <taxon>Brachycera</taxon>
        <taxon>Muscomorpha</taxon>
        <taxon>Platypezoidea</taxon>
        <taxon>Phoridae</taxon>
        <taxon>Megaseliini</taxon>
        <taxon>Megaselia</taxon>
    </lineage>
</organism>
<dbReference type="EnsemblMetazoa" id="MESCA007122-RA">
    <property type="protein sequence ID" value="MESCA007122-PA"/>
    <property type="gene ID" value="MESCA007122"/>
</dbReference>
<accession>T1GTT0</accession>
<reference evidence="1" key="2">
    <citation type="submission" date="2015-06" db="UniProtKB">
        <authorList>
            <consortium name="EnsemblMetazoa"/>
        </authorList>
    </citation>
    <scope>IDENTIFICATION</scope>
</reference>
<dbReference type="EMBL" id="CAQQ02392255">
    <property type="status" value="NOT_ANNOTATED_CDS"/>
    <property type="molecule type" value="Genomic_DNA"/>
</dbReference>
<dbReference type="Proteomes" id="UP000015102">
    <property type="component" value="Unassembled WGS sequence"/>
</dbReference>
<dbReference type="EMBL" id="CAQQ02392253">
    <property type="status" value="NOT_ANNOTATED_CDS"/>
    <property type="molecule type" value="Genomic_DNA"/>
</dbReference>
<evidence type="ECO:0000313" key="2">
    <source>
        <dbReference type="Proteomes" id="UP000015102"/>
    </source>
</evidence>
<dbReference type="HOGENOM" id="CLU_2029340_0_0_1"/>
<keyword evidence="2" id="KW-1185">Reference proteome</keyword>
<evidence type="ECO:0000313" key="1">
    <source>
        <dbReference type="EnsemblMetazoa" id="MESCA007122-PA"/>
    </source>
</evidence>
<name>T1GTT0_MEGSC</name>
<dbReference type="EMBL" id="CAQQ02392254">
    <property type="status" value="NOT_ANNOTATED_CDS"/>
    <property type="molecule type" value="Genomic_DNA"/>
</dbReference>
<reference evidence="2" key="1">
    <citation type="submission" date="2013-02" db="EMBL/GenBank/DDBJ databases">
        <authorList>
            <person name="Hughes D."/>
        </authorList>
    </citation>
    <scope>NUCLEOTIDE SEQUENCE</scope>
    <source>
        <strain>Durham</strain>
        <strain evidence="2">NC isolate 2 -- Noor lab</strain>
    </source>
</reference>
<dbReference type="EMBL" id="CAQQ02392256">
    <property type="status" value="NOT_ANNOTATED_CDS"/>
    <property type="molecule type" value="Genomic_DNA"/>
</dbReference>
<protein>
    <submittedName>
        <fullName evidence="1">Uncharacterized protein</fullName>
    </submittedName>
</protein>